<protein>
    <submittedName>
        <fullName evidence="9">Uncharacterized protein</fullName>
    </submittedName>
</protein>
<feature type="non-terminal residue" evidence="9">
    <location>
        <position position="271"/>
    </location>
</feature>
<dbReference type="SUPFAM" id="SSF57196">
    <property type="entry name" value="EGF/Laminin"/>
    <property type="match status" value="2"/>
</dbReference>
<keyword evidence="2 8" id="KW-0245">EGF-like domain</keyword>
<evidence type="ECO:0000313" key="10">
    <source>
        <dbReference type="Proteomes" id="UP000749559"/>
    </source>
</evidence>
<evidence type="ECO:0000256" key="2">
    <source>
        <dbReference type="ARBA" id="ARBA00022536"/>
    </source>
</evidence>
<comment type="subcellular location">
    <subcellularLocation>
        <location evidence="1">Membrane</location>
    </subcellularLocation>
</comment>
<keyword evidence="6 8" id="KW-1015">Disulfide bond</keyword>
<dbReference type="OrthoDB" id="286301at2759"/>
<evidence type="ECO:0000313" key="9">
    <source>
        <dbReference type="EMBL" id="CAH1802264.1"/>
    </source>
</evidence>
<dbReference type="Proteomes" id="UP000749559">
    <property type="component" value="Unassembled WGS sequence"/>
</dbReference>
<dbReference type="InterPro" id="IPR009030">
    <property type="entry name" value="Growth_fac_rcpt_cys_sf"/>
</dbReference>
<dbReference type="PANTHER" id="PTHR24038:SF11">
    <property type="entry name" value="INTEGRIN BETA-LIKE PROTEIN E"/>
    <property type="match status" value="1"/>
</dbReference>
<dbReference type="SMART" id="SM00181">
    <property type="entry name" value="EGF"/>
    <property type="match status" value="5"/>
</dbReference>
<proteinExistence type="predicted"/>
<comment type="caution">
    <text evidence="9">The sequence shown here is derived from an EMBL/GenBank/DDBJ whole genome shotgun (WGS) entry which is preliminary data.</text>
</comment>
<dbReference type="PROSITE" id="PS01186">
    <property type="entry name" value="EGF_2"/>
    <property type="match status" value="2"/>
</dbReference>
<keyword evidence="7" id="KW-0325">Glycoprotein</keyword>
<evidence type="ECO:0000256" key="1">
    <source>
        <dbReference type="ARBA" id="ARBA00004370"/>
    </source>
</evidence>
<dbReference type="InterPro" id="IPR000742">
    <property type="entry name" value="EGF"/>
</dbReference>
<evidence type="ECO:0000256" key="3">
    <source>
        <dbReference type="ARBA" id="ARBA00022729"/>
    </source>
</evidence>
<dbReference type="PANTHER" id="PTHR24038">
    <property type="entry name" value="STABILIN"/>
    <property type="match status" value="1"/>
</dbReference>
<evidence type="ECO:0000256" key="7">
    <source>
        <dbReference type="ARBA" id="ARBA00023180"/>
    </source>
</evidence>
<keyword evidence="4" id="KW-0677">Repeat</keyword>
<dbReference type="FunFam" id="2.10.25.10:FF:000038">
    <property type="entry name" value="Fibrillin 2"/>
    <property type="match status" value="1"/>
</dbReference>
<dbReference type="GO" id="GO:0005509">
    <property type="term" value="F:calcium ion binding"/>
    <property type="evidence" value="ECO:0007669"/>
    <property type="project" value="InterPro"/>
</dbReference>
<keyword evidence="10" id="KW-1185">Reference proteome</keyword>
<dbReference type="InterPro" id="IPR001881">
    <property type="entry name" value="EGF-like_Ca-bd_dom"/>
</dbReference>
<gene>
    <name evidence="9" type="ORF">OFUS_LOCUS25965</name>
</gene>
<dbReference type="SMART" id="SM00179">
    <property type="entry name" value="EGF_CA"/>
    <property type="match status" value="2"/>
</dbReference>
<dbReference type="SUPFAM" id="SSF57184">
    <property type="entry name" value="Growth factor receptor domain"/>
    <property type="match status" value="1"/>
</dbReference>
<dbReference type="Gene3D" id="2.10.25.10">
    <property type="entry name" value="Laminin"/>
    <property type="match status" value="4"/>
</dbReference>
<dbReference type="InterPro" id="IPR024731">
    <property type="entry name" value="NELL2-like_EGF"/>
</dbReference>
<keyword evidence="3" id="KW-0732">Signal</keyword>
<evidence type="ECO:0000256" key="6">
    <source>
        <dbReference type="ARBA" id="ARBA00023157"/>
    </source>
</evidence>
<organism evidence="9 10">
    <name type="scientific">Owenia fusiformis</name>
    <name type="common">Polychaete worm</name>
    <dbReference type="NCBI Taxonomy" id="6347"/>
    <lineage>
        <taxon>Eukaryota</taxon>
        <taxon>Metazoa</taxon>
        <taxon>Spiralia</taxon>
        <taxon>Lophotrochozoa</taxon>
        <taxon>Annelida</taxon>
        <taxon>Polychaeta</taxon>
        <taxon>Sedentaria</taxon>
        <taxon>Canalipalpata</taxon>
        <taxon>Sabellida</taxon>
        <taxon>Oweniida</taxon>
        <taxon>Oweniidae</taxon>
        <taxon>Owenia</taxon>
    </lineage>
</organism>
<evidence type="ECO:0000256" key="8">
    <source>
        <dbReference type="PROSITE-ProRule" id="PRU00076"/>
    </source>
</evidence>
<dbReference type="EMBL" id="CAIIXF020000012">
    <property type="protein sequence ID" value="CAH1802264.1"/>
    <property type="molecule type" value="Genomic_DNA"/>
</dbReference>
<evidence type="ECO:0000256" key="4">
    <source>
        <dbReference type="ARBA" id="ARBA00022737"/>
    </source>
</evidence>
<feature type="disulfide bond" evidence="8">
    <location>
        <begin position="166"/>
        <end position="183"/>
    </location>
</feature>
<sequence length="271" mass="29109">GICIANFNTVSCICKYGFIGDGITCVPNPCTDPVLNNCDDNAKCTPGLDEAVNCTCKTGYEGNGTSCTEAVVDPCADPALNNCDINAECANTNGGVSCTCLPGYQGNGTDCKMAPCNEGVAIPWNGGFQCLCPPNKKGLNCSEDVPDSNTNCSWPSNEDACSSSPCHGKKAVCINTFGGNFKCLCEPGKEGDRCDQGSHCFPCFSVRWRNVTCSVYDDAQFMRSMRLKATVVDRQMSRTKCTEDKWGFDQNTGDMWVARGCRARFCVDFEA</sequence>
<dbReference type="PROSITE" id="PS50026">
    <property type="entry name" value="EGF_3"/>
    <property type="match status" value="3"/>
</dbReference>
<keyword evidence="5" id="KW-0472">Membrane</keyword>
<dbReference type="AlphaFoldDB" id="A0A8J1TLC5"/>
<dbReference type="PROSITE" id="PS00022">
    <property type="entry name" value="EGF_1"/>
    <property type="match status" value="1"/>
</dbReference>
<comment type="caution">
    <text evidence="8">Lacks conserved residue(s) required for the propagation of feature annotation.</text>
</comment>
<dbReference type="GO" id="GO:0016020">
    <property type="term" value="C:membrane"/>
    <property type="evidence" value="ECO:0007669"/>
    <property type="project" value="UniProtKB-SubCell"/>
</dbReference>
<feature type="non-terminal residue" evidence="9">
    <location>
        <position position="1"/>
    </location>
</feature>
<evidence type="ECO:0000256" key="5">
    <source>
        <dbReference type="ARBA" id="ARBA00023136"/>
    </source>
</evidence>
<dbReference type="Pfam" id="PF12947">
    <property type="entry name" value="EGF_3"/>
    <property type="match status" value="2"/>
</dbReference>
<accession>A0A8J1TLC5</accession>
<name>A0A8J1TLC5_OWEFU</name>
<feature type="disulfide bond" evidence="8">
    <location>
        <begin position="185"/>
        <end position="194"/>
    </location>
</feature>
<reference evidence="9" key="1">
    <citation type="submission" date="2022-03" db="EMBL/GenBank/DDBJ databases">
        <authorList>
            <person name="Martin C."/>
        </authorList>
    </citation>
    <scope>NUCLEOTIDE SEQUENCE</scope>
</reference>